<feature type="transmembrane region" description="Helical" evidence="1">
    <location>
        <begin position="115"/>
        <end position="135"/>
    </location>
</feature>
<dbReference type="AlphaFoldDB" id="Q14L81"/>
<keyword evidence="1 2" id="KW-0812">Transmembrane</keyword>
<dbReference type="InterPro" id="IPR022160">
    <property type="entry name" value="Phage_1-C74_Orf1"/>
</dbReference>
<reference evidence="2" key="1">
    <citation type="journal article" date="2010" name="Appl. Environ. Microbiol.">
        <title>Partial chromosome sequence of Spiroplasma citri reveals extensive viral invasion and important gene decay.</title>
        <authorList>
            <person name="Carle P."/>
            <person name="Saillard C."/>
            <person name="Carrere N."/>
            <person name="Carrere S."/>
            <person name="Duret S."/>
            <person name="Eveillard S."/>
            <person name="Gaurivaud P."/>
            <person name="Gourgues G."/>
            <person name="Gouzy J."/>
            <person name="Salar P."/>
            <person name="Verdin E."/>
            <person name="Breton M."/>
            <person name="Blanchard A."/>
            <person name="Laigret F."/>
            <person name="Bove J.M."/>
            <person name="Renaudin J."/>
            <person name="Foissac X."/>
        </authorList>
    </citation>
    <scope>NUCLEOTIDE SEQUENCE</scope>
    <source>
        <strain evidence="2">GII3-3X</strain>
    </source>
</reference>
<name>Q14L81_SPICI</name>
<evidence type="ECO:0000313" key="2">
    <source>
        <dbReference type="EMBL" id="CAK99749.1"/>
    </source>
</evidence>
<proteinExistence type="predicted"/>
<accession>Q14L81</accession>
<dbReference type="EMBL" id="AM285320">
    <property type="protein sequence ID" value="CAK99749.1"/>
    <property type="molecule type" value="Genomic_DNA"/>
</dbReference>
<evidence type="ECO:0000256" key="1">
    <source>
        <dbReference type="SAM" id="Phobius"/>
    </source>
</evidence>
<organism evidence="2">
    <name type="scientific">Spiroplasma citri</name>
    <dbReference type="NCBI Taxonomy" id="2133"/>
    <lineage>
        <taxon>Bacteria</taxon>
        <taxon>Bacillati</taxon>
        <taxon>Mycoplasmatota</taxon>
        <taxon>Mollicutes</taxon>
        <taxon>Entomoplasmatales</taxon>
        <taxon>Spiroplasmataceae</taxon>
        <taxon>Spiroplasma</taxon>
    </lineage>
</organism>
<keyword evidence="1" id="KW-1133">Transmembrane helix</keyword>
<protein>
    <submittedName>
        <fullName evidence="2">Plectrovirus spv1-r8a2b orf 1 n-terminal truncated transmembrane protein</fullName>
    </submittedName>
</protein>
<sequence>MQYKKIEEQKIGYNAFELQAQKENDMYRYYDFNFGIYNWQEINNGGLFPDKQWWQVQYVTPEGWWDFGAHIKNAVIWIVNTIPDVKQVNELASGVGKVFETVYSFLVKYLKYENLIQLYSTITNIFLLIIFMKFVRLI</sequence>
<keyword evidence="1" id="KW-0472">Membrane</keyword>
<gene>
    <name evidence="2" type="primary">orf1</name>
    <name evidence="2" type="ORF">SPICI19_099</name>
</gene>
<dbReference type="Pfam" id="PF12461">
    <property type="entry name" value="DUF3688"/>
    <property type="match status" value="1"/>
</dbReference>